<organism evidence="1 2">
    <name type="scientific">Pseudorhodobacter turbinis</name>
    <dbReference type="NCBI Taxonomy" id="2500533"/>
    <lineage>
        <taxon>Bacteria</taxon>
        <taxon>Pseudomonadati</taxon>
        <taxon>Pseudomonadota</taxon>
        <taxon>Alphaproteobacteria</taxon>
        <taxon>Rhodobacterales</taxon>
        <taxon>Paracoccaceae</taxon>
        <taxon>Pseudorhodobacter</taxon>
    </lineage>
</organism>
<accession>A0A4P8EDZ6</accession>
<dbReference type="AlphaFoldDB" id="A0A4P8EDZ6"/>
<sequence>MVILLDDALTQIDLLASERGLARHYRIGALARGVDDPNVVHRIEAFSGIGLRPYSPAHLRAKSLPGGDREVTWVRRTRIDGDSWESFEVPLGETQEQYLVRIVVSGAIVREQVVTQPSWTYSNAQFAADAAAGGTLMVAQISDRFGPGPFASMSLAA</sequence>
<name>A0A4P8EDZ6_9RHOB</name>
<dbReference type="EMBL" id="CP039964">
    <property type="protein sequence ID" value="QCO54615.1"/>
    <property type="molecule type" value="Genomic_DNA"/>
</dbReference>
<reference evidence="1 2" key="1">
    <citation type="submission" date="2019-05" db="EMBL/GenBank/DDBJ databases">
        <title>Pseudorhodobacter turbinis sp. nov., isolated from the gut of the Korean turban shell.</title>
        <authorList>
            <person name="Jeong Y.-S."/>
            <person name="Kang W.-R."/>
            <person name="Bae J.-W."/>
        </authorList>
    </citation>
    <scope>NUCLEOTIDE SEQUENCE [LARGE SCALE GENOMIC DNA]</scope>
    <source>
        <strain evidence="1 2">S12M18</strain>
    </source>
</reference>
<gene>
    <name evidence="1" type="ORF">EOK75_01595</name>
</gene>
<proteinExistence type="predicted"/>
<protein>
    <submittedName>
        <fullName evidence="1">Uncharacterized protein</fullName>
    </submittedName>
</protein>
<dbReference type="KEGG" id="pseb:EOK75_01595"/>
<evidence type="ECO:0000313" key="2">
    <source>
        <dbReference type="Proteomes" id="UP000298631"/>
    </source>
</evidence>
<dbReference type="OrthoDB" id="8445115at2"/>
<keyword evidence="2" id="KW-1185">Reference proteome</keyword>
<evidence type="ECO:0000313" key="1">
    <source>
        <dbReference type="EMBL" id="QCO54615.1"/>
    </source>
</evidence>
<dbReference type="Proteomes" id="UP000298631">
    <property type="component" value="Chromosome"/>
</dbReference>